<dbReference type="AlphaFoldDB" id="A0A1H0DT65"/>
<dbReference type="PROSITE" id="PS50405">
    <property type="entry name" value="GST_CTER"/>
    <property type="match status" value="1"/>
</dbReference>
<keyword evidence="3" id="KW-0808">Transferase</keyword>
<evidence type="ECO:0000313" key="3">
    <source>
        <dbReference type="EMBL" id="SDN73223.1"/>
    </source>
</evidence>
<name>A0A1H0DT65_9GAMM</name>
<dbReference type="SUPFAM" id="SSF52833">
    <property type="entry name" value="Thioredoxin-like"/>
    <property type="match status" value="1"/>
</dbReference>
<reference evidence="4" key="1">
    <citation type="submission" date="2016-10" db="EMBL/GenBank/DDBJ databases">
        <authorList>
            <person name="Varghese N."/>
            <person name="Submissions S."/>
        </authorList>
    </citation>
    <scope>NUCLEOTIDE SEQUENCE [LARGE SCALE GENOMIC DNA]</scope>
    <source>
        <strain evidence="4">CGMCC 1.6494</strain>
    </source>
</reference>
<dbReference type="EMBL" id="FNII01000007">
    <property type="protein sequence ID" value="SDN73223.1"/>
    <property type="molecule type" value="Genomic_DNA"/>
</dbReference>
<organism evidence="3 4">
    <name type="scientific">Vreelandella arcis</name>
    <dbReference type="NCBI Taxonomy" id="416873"/>
    <lineage>
        <taxon>Bacteria</taxon>
        <taxon>Pseudomonadati</taxon>
        <taxon>Pseudomonadota</taxon>
        <taxon>Gammaproteobacteria</taxon>
        <taxon>Oceanospirillales</taxon>
        <taxon>Halomonadaceae</taxon>
        <taxon>Vreelandella</taxon>
    </lineage>
</organism>
<protein>
    <submittedName>
        <fullName evidence="3">Glutathione S-transferase</fullName>
    </submittedName>
</protein>
<dbReference type="PANTHER" id="PTHR44051">
    <property type="entry name" value="GLUTATHIONE S-TRANSFERASE-RELATED"/>
    <property type="match status" value="1"/>
</dbReference>
<dbReference type="Gene3D" id="1.20.1050.10">
    <property type="match status" value="1"/>
</dbReference>
<dbReference type="SFLD" id="SFLDG01150">
    <property type="entry name" value="Main.1:_Beta-like"/>
    <property type="match status" value="1"/>
</dbReference>
<dbReference type="InterPro" id="IPR040079">
    <property type="entry name" value="Glutathione_S-Trfase"/>
</dbReference>
<dbReference type="Proteomes" id="UP000199677">
    <property type="component" value="Unassembled WGS sequence"/>
</dbReference>
<dbReference type="Gene3D" id="3.40.30.10">
    <property type="entry name" value="Glutaredoxin"/>
    <property type="match status" value="1"/>
</dbReference>
<feature type="domain" description="GST N-terminal" evidence="1">
    <location>
        <begin position="1"/>
        <end position="81"/>
    </location>
</feature>
<evidence type="ECO:0000313" key="4">
    <source>
        <dbReference type="Proteomes" id="UP000199677"/>
    </source>
</evidence>
<sequence>MKLYYAPDTCSLSPHIVLRELALSFTLVRVDNQTKTTEDGRDFLTINPKGYVAALELKDGQILTEGPAILQYLADLSPEANLAPPLGSWGRVRLQEWLAFINSEIHAGLAPLFNSSLPEEAKHVFRDKTFKRFDYLGSVLECNAYLMGKNFSVADAYLFTVLGWCRFFDIDLGHWPTLTNYVSRVGERPSVQAAQKAEQQR</sequence>
<dbReference type="Pfam" id="PF00043">
    <property type="entry name" value="GST_C"/>
    <property type="match status" value="1"/>
</dbReference>
<dbReference type="PROSITE" id="PS50404">
    <property type="entry name" value="GST_NTER"/>
    <property type="match status" value="1"/>
</dbReference>
<keyword evidence="4" id="KW-1185">Reference proteome</keyword>
<evidence type="ECO:0000259" key="2">
    <source>
        <dbReference type="PROSITE" id="PS50405"/>
    </source>
</evidence>
<dbReference type="Pfam" id="PF13409">
    <property type="entry name" value="GST_N_2"/>
    <property type="match status" value="1"/>
</dbReference>
<dbReference type="InterPro" id="IPR004045">
    <property type="entry name" value="Glutathione_S-Trfase_N"/>
</dbReference>
<dbReference type="RefSeq" id="WP_089706119.1">
    <property type="nucleotide sequence ID" value="NZ_FNII01000007.1"/>
</dbReference>
<dbReference type="STRING" id="416873.SAMN04487951_107245"/>
<dbReference type="CDD" id="cd03057">
    <property type="entry name" value="GST_N_Beta"/>
    <property type="match status" value="1"/>
</dbReference>
<dbReference type="InterPro" id="IPR036249">
    <property type="entry name" value="Thioredoxin-like_sf"/>
</dbReference>
<dbReference type="SFLD" id="SFLDG00358">
    <property type="entry name" value="Main_(cytGST)"/>
    <property type="match status" value="1"/>
</dbReference>
<dbReference type="SFLD" id="SFLDS00019">
    <property type="entry name" value="Glutathione_Transferase_(cytos"/>
    <property type="match status" value="1"/>
</dbReference>
<dbReference type="InterPro" id="IPR036282">
    <property type="entry name" value="Glutathione-S-Trfase_C_sf"/>
</dbReference>
<dbReference type="NCBIfam" id="NF007831">
    <property type="entry name" value="PRK10542.1"/>
    <property type="match status" value="1"/>
</dbReference>
<dbReference type="SUPFAM" id="SSF47616">
    <property type="entry name" value="GST C-terminal domain-like"/>
    <property type="match status" value="1"/>
</dbReference>
<proteinExistence type="predicted"/>
<evidence type="ECO:0000259" key="1">
    <source>
        <dbReference type="PROSITE" id="PS50404"/>
    </source>
</evidence>
<dbReference type="PANTHER" id="PTHR44051:SF8">
    <property type="entry name" value="GLUTATHIONE S-TRANSFERASE GSTA"/>
    <property type="match status" value="1"/>
</dbReference>
<feature type="domain" description="GST C-terminal" evidence="2">
    <location>
        <begin position="87"/>
        <end position="201"/>
    </location>
</feature>
<dbReference type="CDD" id="cd03188">
    <property type="entry name" value="GST_C_Beta"/>
    <property type="match status" value="1"/>
</dbReference>
<accession>A0A1H0DT65</accession>
<gene>
    <name evidence="3" type="ORF">SAMN04487951_107245</name>
</gene>
<dbReference type="GO" id="GO:0016740">
    <property type="term" value="F:transferase activity"/>
    <property type="evidence" value="ECO:0007669"/>
    <property type="project" value="UniProtKB-KW"/>
</dbReference>
<dbReference type="OrthoDB" id="5740960at2"/>
<dbReference type="InterPro" id="IPR010987">
    <property type="entry name" value="Glutathione-S-Trfase_C-like"/>
</dbReference>
<dbReference type="InterPro" id="IPR004046">
    <property type="entry name" value="GST_C"/>
</dbReference>